<keyword evidence="5 8" id="KW-0378">Hydrolase</keyword>
<keyword evidence="9" id="KW-1185">Reference proteome</keyword>
<reference evidence="8 9" key="1">
    <citation type="submission" date="2019-02" db="EMBL/GenBank/DDBJ databases">
        <title>Deep-cultivation of Planctomycetes and their phenomic and genomic characterization uncovers novel biology.</title>
        <authorList>
            <person name="Wiegand S."/>
            <person name="Jogler M."/>
            <person name="Boedeker C."/>
            <person name="Pinto D."/>
            <person name="Vollmers J."/>
            <person name="Rivas-Marin E."/>
            <person name="Kohn T."/>
            <person name="Peeters S.H."/>
            <person name="Heuer A."/>
            <person name="Rast P."/>
            <person name="Oberbeckmann S."/>
            <person name="Bunk B."/>
            <person name="Jeske O."/>
            <person name="Meyerdierks A."/>
            <person name="Storesund J.E."/>
            <person name="Kallscheuer N."/>
            <person name="Luecker S."/>
            <person name="Lage O.M."/>
            <person name="Pohl T."/>
            <person name="Merkel B.J."/>
            <person name="Hornburger P."/>
            <person name="Mueller R.-W."/>
            <person name="Bruemmer F."/>
            <person name="Labrenz M."/>
            <person name="Spormann A.M."/>
            <person name="Op Den Camp H."/>
            <person name="Overmann J."/>
            <person name="Amann R."/>
            <person name="Jetten M.S.M."/>
            <person name="Mascher T."/>
            <person name="Medema M.H."/>
            <person name="Devos D.P."/>
            <person name="Kaster A.-K."/>
            <person name="Ovreas L."/>
            <person name="Rohde M."/>
            <person name="Galperin M.Y."/>
            <person name="Jogler C."/>
        </authorList>
    </citation>
    <scope>NUCLEOTIDE SEQUENCE [LARGE SCALE GENOMIC DNA]</scope>
    <source>
        <strain evidence="8 9">CA13</strain>
    </source>
</reference>
<keyword evidence="8" id="KW-0326">Glycosidase</keyword>
<dbReference type="Pfam" id="PF06964">
    <property type="entry name" value="Alpha-L-AF_C"/>
    <property type="match status" value="1"/>
</dbReference>
<dbReference type="GO" id="GO:0046556">
    <property type="term" value="F:alpha-L-arabinofuranosidase activity"/>
    <property type="evidence" value="ECO:0007669"/>
    <property type="project" value="UniProtKB-EC"/>
</dbReference>
<dbReference type="PANTHER" id="PTHR31776">
    <property type="entry name" value="ALPHA-L-ARABINOFURANOSIDASE 1"/>
    <property type="match status" value="1"/>
</dbReference>
<evidence type="ECO:0000313" key="9">
    <source>
        <dbReference type="Proteomes" id="UP000315010"/>
    </source>
</evidence>
<comment type="similarity">
    <text evidence="2">Belongs to the glycosyl hydrolase 51 family.</text>
</comment>
<dbReference type="SMART" id="SM00813">
    <property type="entry name" value="Alpha-L-AF_C"/>
    <property type="match status" value="1"/>
</dbReference>
<dbReference type="InterPro" id="IPR017853">
    <property type="entry name" value="GH"/>
</dbReference>
<dbReference type="Proteomes" id="UP000315010">
    <property type="component" value="Unassembled WGS sequence"/>
</dbReference>
<dbReference type="GO" id="GO:0046373">
    <property type="term" value="P:L-arabinose metabolic process"/>
    <property type="evidence" value="ECO:0007669"/>
    <property type="project" value="InterPro"/>
</dbReference>
<evidence type="ECO:0000256" key="5">
    <source>
        <dbReference type="ARBA" id="ARBA00022801"/>
    </source>
</evidence>
<dbReference type="InterPro" id="IPR010720">
    <property type="entry name" value="Alpha-L-AF_C"/>
</dbReference>
<keyword evidence="6" id="KW-0325">Glycoprotein</keyword>
<sequence>MIGPRAERQSYRGHWYKYSTNGWGILDFMDFCEAAEFEYVPTFGMHETPKDMADFVRYATAAIDTEWGKKRSRDGHPQPYQLKYLQLGNEERVDEAYADTFARLADAIWAIDKNIQLIVGDFVYEELITDPSRIRRSASGITNLEGQRKVLQFAKERNQEVWFDVHVWTGGPRPNQSFDAFFTYIDALESLADGAKFKVLTFEFNANNHDQRRAIANALAINAIERDGRVPIATSANCLQPVGQNDNGWDQGLVFLSPSQVWMQPPGYVTQMYSDNYGPMLVECSVAQDEQAEQDLDCNAKLSGDGASLVLNIVNVSAKPKSAVLQIAGFILSSDEADVIELSGELDAANTETNPTTVSPQCRNWEHGLAKGSTSFTFKPNSVTTIVLK</sequence>
<dbReference type="InterPro" id="IPR051563">
    <property type="entry name" value="Glycosyl_Hydrolase_51"/>
</dbReference>
<dbReference type="SUPFAM" id="SSF51445">
    <property type="entry name" value="(Trans)glycosidases"/>
    <property type="match status" value="1"/>
</dbReference>
<evidence type="ECO:0000256" key="4">
    <source>
        <dbReference type="ARBA" id="ARBA00022729"/>
    </source>
</evidence>
<dbReference type="InterPro" id="IPR055235">
    <property type="entry name" value="ASD1_cat"/>
</dbReference>
<dbReference type="EC" id="3.2.1.55" evidence="3"/>
<dbReference type="AlphaFoldDB" id="A0A5C5Z020"/>
<evidence type="ECO:0000313" key="8">
    <source>
        <dbReference type="EMBL" id="TWT80177.1"/>
    </source>
</evidence>
<evidence type="ECO:0000256" key="3">
    <source>
        <dbReference type="ARBA" id="ARBA00012670"/>
    </source>
</evidence>
<dbReference type="OrthoDB" id="9758923at2"/>
<evidence type="ECO:0000256" key="2">
    <source>
        <dbReference type="ARBA" id="ARBA00007186"/>
    </source>
</evidence>
<feature type="domain" description="Alpha-L-arabinofuranosidase C-terminal" evidence="7">
    <location>
        <begin position="203"/>
        <end position="382"/>
    </location>
</feature>
<dbReference type="EMBL" id="SJPJ01000001">
    <property type="protein sequence ID" value="TWT80177.1"/>
    <property type="molecule type" value="Genomic_DNA"/>
</dbReference>
<dbReference type="Pfam" id="PF22848">
    <property type="entry name" value="ASD1_dom"/>
    <property type="match status" value="1"/>
</dbReference>
<evidence type="ECO:0000256" key="1">
    <source>
        <dbReference type="ARBA" id="ARBA00001462"/>
    </source>
</evidence>
<organism evidence="8 9">
    <name type="scientific">Novipirellula herctigrandis</name>
    <dbReference type="NCBI Taxonomy" id="2527986"/>
    <lineage>
        <taxon>Bacteria</taxon>
        <taxon>Pseudomonadati</taxon>
        <taxon>Planctomycetota</taxon>
        <taxon>Planctomycetia</taxon>
        <taxon>Pirellulales</taxon>
        <taxon>Pirellulaceae</taxon>
        <taxon>Novipirellula</taxon>
    </lineage>
</organism>
<name>A0A5C5Z020_9BACT</name>
<gene>
    <name evidence="8" type="ORF">CA13_15900</name>
</gene>
<proteinExistence type="inferred from homology"/>
<dbReference type="PANTHER" id="PTHR31776:SF0">
    <property type="entry name" value="ALPHA-L-ARABINOFURANOSIDASE 1"/>
    <property type="match status" value="1"/>
</dbReference>
<comment type="caution">
    <text evidence="8">The sequence shown here is derived from an EMBL/GenBank/DDBJ whole genome shotgun (WGS) entry which is preliminary data.</text>
</comment>
<dbReference type="InterPro" id="IPR013780">
    <property type="entry name" value="Glyco_hydro_b"/>
</dbReference>
<evidence type="ECO:0000256" key="6">
    <source>
        <dbReference type="ARBA" id="ARBA00023180"/>
    </source>
</evidence>
<accession>A0A5C5Z020</accession>
<keyword evidence="4" id="KW-0732">Signal</keyword>
<comment type="catalytic activity">
    <reaction evidence="1">
        <text>Hydrolysis of terminal non-reducing alpha-L-arabinofuranoside residues in alpha-L-arabinosides.</text>
        <dbReference type="EC" id="3.2.1.55"/>
    </reaction>
</comment>
<dbReference type="Gene3D" id="2.60.40.1180">
    <property type="entry name" value="Golgi alpha-mannosidase II"/>
    <property type="match status" value="1"/>
</dbReference>
<protein>
    <recommendedName>
        <fullName evidence="3">non-reducing end alpha-L-arabinofuranosidase</fullName>
        <ecNumber evidence="3">3.2.1.55</ecNumber>
    </recommendedName>
</protein>
<evidence type="ECO:0000259" key="7">
    <source>
        <dbReference type="SMART" id="SM00813"/>
    </source>
</evidence>
<dbReference type="RefSeq" id="WP_146395252.1">
    <property type="nucleotide sequence ID" value="NZ_SJPJ01000001.1"/>
</dbReference>
<dbReference type="Gene3D" id="3.20.20.80">
    <property type="entry name" value="Glycosidases"/>
    <property type="match status" value="1"/>
</dbReference>